<keyword evidence="3" id="KW-1015">Disulfide bond</keyword>
<protein>
    <recommendedName>
        <fullName evidence="5">Thioredoxin domain-containing protein</fullName>
    </recommendedName>
</protein>
<evidence type="ECO:0000259" key="5">
    <source>
        <dbReference type="PROSITE" id="PS51352"/>
    </source>
</evidence>
<dbReference type="STRING" id="354355.SAMN05660816_01660"/>
<evidence type="ECO:0000313" key="7">
    <source>
        <dbReference type="Proteomes" id="UP000192610"/>
    </source>
</evidence>
<evidence type="ECO:0000256" key="1">
    <source>
        <dbReference type="ARBA" id="ARBA00004196"/>
    </source>
</evidence>
<comment type="caution">
    <text evidence="6">The sequence shown here is derived from an EMBL/GenBank/DDBJ whole genome shotgun (WGS) entry which is preliminary data.</text>
</comment>
<dbReference type="EMBL" id="LVXG01000023">
    <property type="protein sequence ID" value="OQP47458.1"/>
    <property type="molecule type" value="Genomic_DNA"/>
</dbReference>
<dbReference type="InterPro" id="IPR050553">
    <property type="entry name" value="Thioredoxin_ResA/DsbE_sf"/>
</dbReference>
<comment type="subcellular location">
    <subcellularLocation>
        <location evidence="1">Cell envelope</location>
    </subcellularLocation>
</comment>
<dbReference type="Gene3D" id="3.40.30.10">
    <property type="entry name" value="Glutaredoxin"/>
    <property type="match status" value="1"/>
</dbReference>
<dbReference type="SUPFAM" id="SSF52833">
    <property type="entry name" value="Thioredoxin-like"/>
    <property type="match status" value="1"/>
</dbReference>
<dbReference type="PANTHER" id="PTHR42852:SF6">
    <property type="entry name" value="THIOL:DISULFIDE INTERCHANGE PROTEIN DSBE"/>
    <property type="match status" value="1"/>
</dbReference>
<dbReference type="PROSITE" id="PS51352">
    <property type="entry name" value="THIOREDOXIN_2"/>
    <property type="match status" value="1"/>
</dbReference>
<dbReference type="OrthoDB" id="750178at2"/>
<dbReference type="CDD" id="cd02966">
    <property type="entry name" value="TlpA_like_family"/>
    <property type="match status" value="1"/>
</dbReference>
<proteinExistence type="predicted"/>
<dbReference type="Pfam" id="PF14289">
    <property type="entry name" value="DUF4369"/>
    <property type="match status" value="1"/>
</dbReference>
<evidence type="ECO:0000256" key="3">
    <source>
        <dbReference type="ARBA" id="ARBA00023157"/>
    </source>
</evidence>
<name>A0A1V9EMT2_9BACT</name>
<dbReference type="AlphaFoldDB" id="A0A1V9EMT2"/>
<dbReference type="GO" id="GO:0016491">
    <property type="term" value="F:oxidoreductase activity"/>
    <property type="evidence" value="ECO:0007669"/>
    <property type="project" value="InterPro"/>
</dbReference>
<evidence type="ECO:0000256" key="4">
    <source>
        <dbReference type="ARBA" id="ARBA00023284"/>
    </source>
</evidence>
<dbReference type="InterPro" id="IPR036249">
    <property type="entry name" value="Thioredoxin-like_sf"/>
</dbReference>
<dbReference type="PANTHER" id="PTHR42852">
    <property type="entry name" value="THIOL:DISULFIDE INTERCHANGE PROTEIN DSBE"/>
    <property type="match status" value="1"/>
</dbReference>
<sequence>MNKPIIVAMMGLLPFITKAQTQKFSIDGKIDADTAVTGKIYLAYNDNGQEMRDSANLVNNTWHLQGVMQDGAIRASVSLEDRTKELRRGRMKGFVQFYAGPEKVTVSTNAQFSKSMITGSPLQEEANNFESLRRKNEQADSEVVTGFIKTHPNSWLSVLLLEERMIRFRDISSDKVAALYNGLSPQLKKYARVKSLKALNDGRRTAIVGLSAPAFSEKDANGKAIKLADYRGKYVLVDFWASWCHPCRAENPNVTAAFHQFKDKGLNILSISLDADRQRWLDAVTHDKLEWLQVSNLKGFDDEVAVKYGVHAIPSNFLIDPNGKIIAMNLQGPRLQEKLAEVLP</sequence>
<gene>
    <name evidence="6" type="ORF">A4H97_08170</name>
</gene>
<organism evidence="6 7">
    <name type="scientific">Niastella yeongjuensis</name>
    <dbReference type="NCBI Taxonomy" id="354355"/>
    <lineage>
        <taxon>Bacteria</taxon>
        <taxon>Pseudomonadati</taxon>
        <taxon>Bacteroidota</taxon>
        <taxon>Chitinophagia</taxon>
        <taxon>Chitinophagales</taxon>
        <taxon>Chitinophagaceae</taxon>
        <taxon>Niastella</taxon>
    </lineage>
</organism>
<evidence type="ECO:0000313" key="6">
    <source>
        <dbReference type="EMBL" id="OQP47458.1"/>
    </source>
</evidence>
<dbReference type="GO" id="GO:0017004">
    <property type="term" value="P:cytochrome complex assembly"/>
    <property type="evidence" value="ECO:0007669"/>
    <property type="project" value="UniProtKB-KW"/>
</dbReference>
<reference evidence="7" key="1">
    <citation type="submission" date="2016-04" db="EMBL/GenBank/DDBJ databases">
        <authorList>
            <person name="Chen L."/>
            <person name="Zhuang W."/>
            <person name="Wang G."/>
        </authorList>
    </citation>
    <scope>NUCLEOTIDE SEQUENCE [LARGE SCALE GENOMIC DNA]</scope>
    <source>
        <strain evidence="7">17621</strain>
    </source>
</reference>
<dbReference type="GO" id="GO:0030313">
    <property type="term" value="C:cell envelope"/>
    <property type="evidence" value="ECO:0007669"/>
    <property type="project" value="UniProtKB-SubCell"/>
</dbReference>
<keyword evidence="4" id="KW-0676">Redox-active center</keyword>
<keyword evidence="7" id="KW-1185">Reference proteome</keyword>
<dbReference type="Pfam" id="PF00578">
    <property type="entry name" value="AhpC-TSA"/>
    <property type="match status" value="1"/>
</dbReference>
<evidence type="ECO:0000256" key="2">
    <source>
        <dbReference type="ARBA" id="ARBA00022748"/>
    </source>
</evidence>
<dbReference type="InterPro" id="IPR013766">
    <property type="entry name" value="Thioredoxin_domain"/>
</dbReference>
<accession>A0A1V9EMT2</accession>
<feature type="domain" description="Thioredoxin" evidence="5">
    <location>
        <begin position="206"/>
        <end position="344"/>
    </location>
</feature>
<dbReference type="InterPro" id="IPR000866">
    <property type="entry name" value="AhpC/TSA"/>
</dbReference>
<dbReference type="InterPro" id="IPR025380">
    <property type="entry name" value="DUF4369"/>
</dbReference>
<dbReference type="RefSeq" id="WP_081201683.1">
    <property type="nucleotide sequence ID" value="NZ_FOCZ01000002.1"/>
</dbReference>
<dbReference type="Proteomes" id="UP000192610">
    <property type="component" value="Unassembled WGS sequence"/>
</dbReference>
<dbReference type="GO" id="GO:0016209">
    <property type="term" value="F:antioxidant activity"/>
    <property type="evidence" value="ECO:0007669"/>
    <property type="project" value="InterPro"/>
</dbReference>
<keyword evidence="2" id="KW-0201">Cytochrome c-type biogenesis</keyword>